<evidence type="ECO:0000256" key="2">
    <source>
        <dbReference type="ARBA" id="ARBA00022803"/>
    </source>
</evidence>
<evidence type="ECO:0000256" key="3">
    <source>
        <dbReference type="PROSITE-ProRule" id="PRU00339"/>
    </source>
</evidence>
<dbReference type="GO" id="GO:0035269">
    <property type="term" value="P:protein O-linked glycosylation via mannose"/>
    <property type="evidence" value="ECO:0007669"/>
    <property type="project" value="TreeGrafter"/>
</dbReference>
<feature type="transmembrane region" description="Helical" evidence="4">
    <location>
        <begin position="357"/>
        <end position="375"/>
    </location>
</feature>
<feature type="transmembrane region" description="Helical" evidence="4">
    <location>
        <begin position="148"/>
        <end position="165"/>
    </location>
</feature>
<feature type="transmembrane region" description="Helical" evidence="4">
    <location>
        <begin position="281"/>
        <end position="299"/>
    </location>
</feature>
<dbReference type="PANTHER" id="PTHR44227">
    <property type="match status" value="1"/>
</dbReference>
<name>A0A1G2H041_9BACT</name>
<dbReference type="InterPro" id="IPR011990">
    <property type="entry name" value="TPR-like_helical_dom_sf"/>
</dbReference>
<evidence type="ECO:0000256" key="4">
    <source>
        <dbReference type="SAM" id="Phobius"/>
    </source>
</evidence>
<feature type="transmembrane region" description="Helical" evidence="4">
    <location>
        <begin position="334"/>
        <end position="350"/>
    </location>
</feature>
<dbReference type="SMART" id="SM00028">
    <property type="entry name" value="TPR"/>
    <property type="match status" value="4"/>
</dbReference>
<sequence length="553" mass="63293">MTHILYKKYAPLFILVGAGLLLYGNTTSFGIVALDDSKYVIANYPFNRDISNIATAFRVDIDYPSGYSIYYRPFQAISHIIDAQLSGAAPWAFHVTNIILHIANTILLFSVFQKLGHERIQSFVFSLLFLVHPAVTGATAWIPGRVDTILALFTLASFYFFIRFCEQKKARDLVFHAIFLAFAFFSKELAIVIPPLMAFYFFIHQKKIKYKNIALLVGVWIFVFLTWFILWRTVAGGTGSLPFTRIAKLIIANSSAFLLYLGKMLLPFNLSALPTLQDSSLWYGIVTLILLILGVLTGIRRISFVIFGTAWVFLFLAPSFYTDDPSSVSIFMEHRAYLPLIGFLFIVQEIKYVKSRYALIVATIIIFIYAGIAYSHSLNFRDRLSFWAHAAQSSPTLPKAHNGFGAALYLQGRNAEAETEYKKAIELNDNEWRVHNNLGLLYMDRKELEAAEKEFQKELEVYPLNADAHLNLGVLYYGYRQDYEKGREHWEKALALNPVSSQAHEYLAAYYYQQTGNIEESIRHIKEALRISGRVQPALEKILKEYERNRINR</sequence>
<feature type="transmembrane region" description="Helical" evidence="4">
    <location>
        <begin position="123"/>
        <end position="142"/>
    </location>
</feature>
<dbReference type="InterPro" id="IPR052346">
    <property type="entry name" value="O-mannosyl-transferase_TMTC"/>
</dbReference>
<dbReference type="Pfam" id="PF13414">
    <property type="entry name" value="TPR_11"/>
    <property type="match status" value="1"/>
</dbReference>
<dbReference type="Gene3D" id="1.25.40.10">
    <property type="entry name" value="Tetratricopeptide repeat domain"/>
    <property type="match status" value="1"/>
</dbReference>
<dbReference type="PANTHER" id="PTHR44227:SF3">
    <property type="entry name" value="PROTEIN O-MANNOSYL-TRANSFERASE TMTC4"/>
    <property type="match status" value="1"/>
</dbReference>
<accession>A0A1G2H041</accession>
<keyword evidence="4" id="KW-0472">Membrane</keyword>
<proteinExistence type="predicted"/>
<feature type="domain" description="Glycosyltransferase RgtA/B/C/D-like" evidence="5">
    <location>
        <begin position="83"/>
        <end position="227"/>
    </location>
</feature>
<dbReference type="GO" id="GO:0030968">
    <property type="term" value="P:endoplasmic reticulum unfolded protein response"/>
    <property type="evidence" value="ECO:0007669"/>
    <property type="project" value="TreeGrafter"/>
</dbReference>
<feature type="repeat" description="TPR" evidence="3">
    <location>
        <begin position="432"/>
        <end position="465"/>
    </location>
</feature>
<feature type="transmembrane region" description="Helical" evidence="4">
    <location>
        <begin position="213"/>
        <end position="231"/>
    </location>
</feature>
<protein>
    <recommendedName>
        <fullName evidence="5">Glycosyltransferase RgtA/B/C/D-like domain-containing protein</fullName>
    </recommendedName>
</protein>
<organism evidence="6 7">
    <name type="scientific">Candidatus Ryanbacteria bacterium RIFCSPLOWO2_02_FULL_47_14</name>
    <dbReference type="NCBI Taxonomy" id="1802129"/>
    <lineage>
        <taxon>Bacteria</taxon>
        <taxon>Candidatus Ryaniibacteriota</taxon>
    </lineage>
</organism>
<keyword evidence="4" id="KW-0812">Transmembrane</keyword>
<dbReference type="Proteomes" id="UP000177954">
    <property type="component" value="Unassembled WGS sequence"/>
</dbReference>
<comment type="caution">
    <text evidence="6">The sequence shown here is derived from an EMBL/GenBank/DDBJ whole genome shotgun (WGS) entry which is preliminary data.</text>
</comment>
<dbReference type="InterPro" id="IPR038731">
    <property type="entry name" value="RgtA/B/C-like"/>
</dbReference>
<feature type="transmembrane region" description="Helical" evidence="4">
    <location>
        <begin position="12"/>
        <end position="34"/>
    </location>
</feature>
<dbReference type="InterPro" id="IPR019734">
    <property type="entry name" value="TPR_rpt"/>
</dbReference>
<dbReference type="STRING" id="1802129.A3J04_01365"/>
<keyword evidence="1" id="KW-0677">Repeat</keyword>
<dbReference type="AlphaFoldDB" id="A0A1G2H041"/>
<evidence type="ECO:0000256" key="1">
    <source>
        <dbReference type="ARBA" id="ARBA00022737"/>
    </source>
</evidence>
<evidence type="ECO:0000313" key="6">
    <source>
        <dbReference type="EMBL" id="OGZ55822.1"/>
    </source>
</evidence>
<feature type="transmembrane region" description="Helical" evidence="4">
    <location>
        <begin position="304"/>
        <end position="322"/>
    </location>
</feature>
<dbReference type="Pfam" id="PF13231">
    <property type="entry name" value="PMT_2"/>
    <property type="match status" value="1"/>
</dbReference>
<gene>
    <name evidence="6" type="ORF">A3J04_01365</name>
</gene>
<evidence type="ECO:0000259" key="5">
    <source>
        <dbReference type="Pfam" id="PF13231"/>
    </source>
</evidence>
<feature type="repeat" description="TPR" evidence="3">
    <location>
        <begin position="398"/>
        <end position="431"/>
    </location>
</feature>
<feature type="transmembrane region" description="Helical" evidence="4">
    <location>
        <begin position="91"/>
        <end position="111"/>
    </location>
</feature>
<keyword evidence="2 3" id="KW-0802">TPR repeat</keyword>
<evidence type="ECO:0000313" key="7">
    <source>
        <dbReference type="Proteomes" id="UP000177954"/>
    </source>
</evidence>
<feature type="transmembrane region" description="Helical" evidence="4">
    <location>
        <begin position="177"/>
        <end position="201"/>
    </location>
</feature>
<dbReference type="EMBL" id="MHNZ01000028">
    <property type="protein sequence ID" value="OGZ55822.1"/>
    <property type="molecule type" value="Genomic_DNA"/>
</dbReference>
<dbReference type="Pfam" id="PF13432">
    <property type="entry name" value="TPR_16"/>
    <property type="match status" value="1"/>
</dbReference>
<keyword evidence="4" id="KW-1133">Transmembrane helix</keyword>
<feature type="transmembrane region" description="Helical" evidence="4">
    <location>
        <begin position="243"/>
        <end position="261"/>
    </location>
</feature>
<dbReference type="SUPFAM" id="SSF48452">
    <property type="entry name" value="TPR-like"/>
    <property type="match status" value="1"/>
</dbReference>
<dbReference type="GO" id="GO:0000030">
    <property type="term" value="F:mannosyltransferase activity"/>
    <property type="evidence" value="ECO:0007669"/>
    <property type="project" value="TreeGrafter"/>
</dbReference>
<reference evidence="6 7" key="1">
    <citation type="journal article" date="2016" name="Nat. Commun.">
        <title>Thousands of microbial genomes shed light on interconnected biogeochemical processes in an aquifer system.</title>
        <authorList>
            <person name="Anantharaman K."/>
            <person name="Brown C.T."/>
            <person name="Hug L.A."/>
            <person name="Sharon I."/>
            <person name="Castelle C.J."/>
            <person name="Probst A.J."/>
            <person name="Thomas B.C."/>
            <person name="Singh A."/>
            <person name="Wilkins M.J."/>
            <person name="Karaoz U."/>
            <person name="Brodie E.L."/>
            <person name="Williams K.H."/>
            <person name="Hubbard S.S."/>
            <person name="Banfield J.F."/>
        </authorList>
    </citation>
    <scope>NUCLEOTIDE SEQUENCE [LARGE SCALE GENOMIC DNA]</scope>
</reference>
<dbReference type="PROSITE" id="PS50005">
    <property type="entry name" value="TPR"/>
    <property type="match status" value="2"/>
</dbReference>